<name>A0ABU4SKR7_9GAMM</name>
<comment type="caution">
    <text evidence="1">The sequence shown here is derived from an EMBL/GenBank/DDBJ whole genome shotgun (WGS) entry which is preliminary data.</text>
</comment>
<proteinExistence type="predicted"/>
<dbReference type="Proteomes" id="UP001271640">
    <property type="component" value="Unassembled WGS sequence"/>
</dbReference>
<protein>
    <submittedName>
        <fullName evidence="1">Uncharacterized protein</fullName>
    </submittedName>
</protein>
<sequence>MQHGWAVWLSETGRSWSNKDVKIYWAYDKSGTDNNVGKSLYATILAAQANGQTVAVRDVTTDDNQCEMVHQWEDSKMDGPRFNSAIAWYP</sequence>
<reference evidence="2" key="1">
    <citation type="journal article" date="2024" name="Toxins">
        <title>Genome Sequence Analysis of Native Xenorhabdus Strains Isolated from Entomopathogenic Nematodes in Argentina.</title>
        <authorList>
            <person name="Palma L."/>
            <person name="Frizzo L."/>
            <person name="Kaiser S."/>
            <person name="Berry C."/>
            <person name="Caballero P."/>
            <person name="Bode H.B."/>
            <person name="Del Valle E.E."/>
        </authorList>
    </citation>
    <scope>NUCLEOTIDE SEQUENCE [LARGE SCALE GENOMIC DNA]</scope>
    <source>
        <strain evidence="2">Reich</strain>
    </source>
</reference>
<organism evidence="1 2">
    <name type="scientific">Xenorhabdus littoralis</name>
    <dbReference type="NCBI Taxonomy" id="2582835"/>
    <lineage>
        <taxon>Bacteria</taxon>
        <taxon>Pseudomonadati</taxon>
        <taxon>Pseudomonadota</taxon>
        <taxon>Gammaproteobacteria</taxon>
        <taxon>Enterobacterales</taxon>
        <taxon>Morganellaceae</taxon>
        <taxon>Xenorhabdus</taxon>
    </lineage>
</organism>
<accession>A0ABU4SKR7</accession>
<gene>
    <name evidence="1" type="ORF">FE394_08595</name>
</gene>
<evidence type="ECO:0000313" key="1">
    <source>
        <dbReference type="EMBL" id="MDX7999258.1"/>
    </source>
</evidence>
<dbReference type="EMBL" id="VCDP01000027">
    <property type="protein sequence ID" value="MDX7999258.1"/>
    <property type="molecule type" value="Genomic_DNA"/>
</dbReference>
<evidence type="ECO:0000313" key="2">
    <source>
        <dbReference type="Proteomes" id="UP001271640"/>
    </source>
</evidence>
<keyword evidence="2" id="KW-1185">Reference proteome</keyword>